<dbReference type="Proteomes" id="UP001500403">
    <property type="component" value="Unassembled WGS sequence"/>
</dbReference>
<reference evidence="2" key="1">
    <citation type="journal article" date="2019" name="Int. J. Syst. Evol. Microbiol.">
        <title>The Global Catalogue of Microorganisms (GCM) 10K type strain sequencing project: providing services to taxonomists for standard genome sequencing and annotation.</title>
        <authorList>
            <consortium name="The Broad Institute Genomics Platform"/>
            <consortium name="The Broad Institute Genome Sequencing Center for Infectious Disease"/>
            <person name="Wu L."/>
            <person name="Ma J."/>
        </authorList>
    </citation>
    <scope>NUCLEOTIDE SEQUENCE [LARGE SCALE GENOMIC DNA]</scope>
    <source>
        <strain evidence="2">JCM 9088</strain>
    </source>
</reference>
<keyword evidence="2" id="KW-1185">Reference proteome</keyword>
<dbReference type="RefSeq" id="WP_344499509.1">
    <property type="nucleotide sequence ID" value="NZ_BAAAUD010000059.1"/>
</dbReference>
<organism evidence="1 2">
    <name type="scientific">Streptomyces enissocaesilis</name>
    <dbReference type="NCBI Taxonomy" id="332589"/>
    <lineage>
        <taxon>Bacteria</taxon>
        <taxon>Bacillati</taxon>
        <taxon>Actinomycetota</taxon>
        <taxon>Actinomycetes</taxon>
        <taxon>Kitasatosporales</taxon>
        <taxon>Streptomycetaceae</taxon>
        <taxon>Streptomyces</taxon>
        <taxon>Streptomyces rochei group</taxon>
    </lineage>
</organism>
<sequence>MTSNDIRFECRHRGDGGPFVIVPCIDGALLTELIDGFEIAAGMQPAGDAYGGLIPEFFRFGPMQDHFLGRSAYAMGPKAPVLGCECGEWGCWPLLARITATADLVIWDSFEQPHRKTREYAAFGPFQFGRGQYDDALRALNAVMGPDET</sequence>
<comment type="caution">
    <text evidence="1">The sequence shown here is derived from an EMBL/GenBank/DDBJ whole genome shotgun (WGS) entry which is preliminary data.</text>
</comment>
<dbReference type="EMBL" id="BAAAUD010000059">
    <property type="protein sequence ID" value="GAA2966681.1"/>
    <property type="molecule type" value="Genomic_DNA"/>
</dbReference>
<protein>
    <submittedName>
        <fullName evidence="1">Uncharacterized protein</fullName>
    </submittedName>
</protein>
<evidence type="ECO:0000313" key="2">
    <source>
        <dbReference type="Proteomes" id="UP001500403"/>
    </source>
</evidence>
<accession>A0ABP6K6X9</accession>
<evidence type="ECO:0000313" key="1">
    <source>
        <dbReference type="EMBL" id="GAA2966681.1"/>
    </source>
</evidence>
<gene>
    <name evidence="1" type="ORF">GCM10010446_60440</name>
</gene>
<name>A0ABP6K6X9_9ACTN</name>
<proteinExistence type="predicted"/>